<feature type="region of interest" description="Disordered" evidence="2">
    <location>
        <begin position="52"/>
        <end position="72"/>
    </location>
</feature>
<sequence>MERERPEYLQPIPRSRWEFPWLGLWAVLLLGMAGAGIWLHLKTGDAWNARFKAKPAPAQSTNDDLAPEPEPMHDRKAALAEIRARREQAEREAQQEARQRRAEIRCISGVAFRRIPGGWENIPGETCR</sequence>
<evidence type="ECO:0000313" key="4">
    <source>
        <dbReference type="EMBL" id="BCX43882.1"/>
    </source>
</evidence>
<feature type="transmembrane region" description="Helical" evidence="3">
    <location>
        <begin position="20"/>
        <end position="41"/>
    </location>
</feature>
<keyword evidence="1" id="KW-0175">Coiled coil</keyword>
<proteinExistence type="predicted"/>
<dbReference type="Proteomes" id="UP000825066">
    <property type="component" value="Chromosome"/>
</dbReference>
<evidence type="ECO:0000313" key="5">
    <source>
        <dbReference type="Proteomes" id="UP000825066"/>
    </source>
</evidence>
<protein>
    <submittedName>
        <fullName evidence="4">Uncharacterized protein</fullName>
    </submittedName>
</protein>
<dbReference type="EMBL" id="AP024684">
    <property type="protein sequence ID" value="BCX43882.1"/>
    <property type="molecule type" value="Genomic_DNA"/>
</dbReference>
<dbReference type="RefSeq" id="WP_130768077.1">
    <property type="nucleotide sequence ID" value="NZ_AP024684.1"/>
</dbReference>
<evidence type="ECO:0000256" key="2">
    <source>
        <dbReference type="SAM" id="MobiDB-lite"/>
    </source>
</evidence>
<evidence type="ECO:0000256" key="1">
    <source>
        <dbReference type="SAM" id="Coils"/>
    </source>
</evidence>
<evidence type="ECO:0000256" key="3">
    <source>
        <dbReference type="SAM" id="Phobius"/>
    </source>
</evidence>
<keyword evidence="3" id="KW-1133">Transmembrane helix</keyword>
<name>A0ABM7R218_9GAMM</name>
<feature type="coiled-coil region" evidence="1">
    <location>
        <begin position="72"/>
        <end position="99"/>
    </location>
</feature>
<keyword evidence="3" id="KW-0472">Membrane</keyword>
<keyword evidence="3" id="KW-0812">Transmembrane</keyword>
<gene>
    <name evidence="4" type="ORF">STNY_R20810</name>
</gene>
<reference evidence="4 5" key="1">
    <citation type="submission" date="2021-05" db="EMBL/GenBank/DDBJ databases">
        <title>Complete Genome Sequence of Stenotrophomonas pavanii strain Y.</title>
        <authorList>
            <person name="Dohra H."/>
            <person name="Mohad Din A.R.J."/>
            <person name="Suzuki K."/>
            <person name="Fatma A."/>
            <person name="Honjyo M."/>
            <person name="Nishimura T."/>
            <person name="Moriuch R."/>
            <person name="Masuda K."/>
            <person name="Minoura A."/>
            <person name="Tashiro Y."/>
            <person name="Futamata H."/>
        </authorList>
    </citation>
    <scope>NUCLEOTIDE SEQUENCE [LARGE SCALE GENOMIC DNA]</scope>
    <source>
        <strain evidence="5">Y</strain>
    </source>
</reference>
<organism evidence="4 5">
    <name type="scientific">Stenotrophomonas pavanii</name>
    <dbReference type="NCBI Taxonomy" id="487698"/>
    <lineage>
        <taxon>Bacteria</taxon>
        <taxon>Pseudomonadati</taxon>
        <taxon>Pseudomonadota</taxon>
        <taxon>Gammaproteobacteria</taxon>
        <taxon>Lysobacterales</taxon>
        <taxon>Lysobacteraceae</taxon>
        <taxon>Stenotrophomonas</taxon>
    </lineage>
</organism>
<keyword evidence="5" id="KW-1185">Reference proteome</keyword>
<accession>A0ABM7R218</accession>